<feature type="compositionally biased region" description="Polar residues" evidence="5">
    <location>
        <begin position="113"/>
        <end position="122"/>
    </location>
</feature>
<dbReference type="GO" id="GO:0016874">
    <property type="term" value="F:ligase activity"/>
    <property type="evidence" value="ECO:0007669"/>
    <property type="project" value="UniProtKB-KW"/>
</dbReference>
<evidence type="ECO:0000313" key="8">
    <source>
        <dbReference type="Proteomes" id="UP000000314"/>
    </source>
</evidence>
<dbReference type="GO" id="GO:0005739">
    <property type="term" value="C:mitochondrion"/>
    <property type="evidence" value="ECO:0007669"/>
    <property type="project" value="TreeGrafter"/>
</dbReference>
<dbReference type="GO" id="GO:0017118">
    <property type="term" value="F:lipoyltransferase activity"/>
    <property type="evidence" value="ECO:0007669"/>
    <property type="project" value="TreeGrafter"/>
</dbReference>
<evidence type="ECO:0000256" key="2">
    <source>
        <dbReference type="ARBA" id="ARBA00005085"/>
    </source>
</evidence>
<dbReference type="PROSITE" id="PS51733">
    <property type="entry name" value="BPL_LPL_CATALYTIC"/>
    <property type="match status" value="1"/>
</dbReference>
<dbReference type="GO" id="GO:0009249">
    <property type="term" value="P:protein lipoylation"/>
    <property type="evidence" value="ECO:0007669"/>
    <property type="project" value="InterPro"/>
</dbReference>
<dbReference type="InterPro" id="IPR004143">
    <property type="entry name" value="BPL_LPL_catalytic"/>
</dbReference>
<dbReference type="STRING" id="644223.C4R8M7"/>
<gene>
    <name evidence="7" type="ordered locus">PAS_chr4_0691</name>
</gene>
<feature type="region of interest" description="Disordered" evidence="5">
    <location>
        <begin position="89"/>
        <end position="122"/>
    </location>
</feature>
<dbReference type="InParanoid" id="C4R8M7"/>
<dbReference type="eggNOG" id="KOG3159">
    <property type="taxonomic scope" value="Eukaryota"/>
</dbReference>
<dbReference type="InterPro" id="IPR045864">
    <property type="entry name" value="aa-tRNA-synth_II/BPL/LPL"/>
</dbReference>
<feature type="domain" description="BPL/LPL catalytic" evidence="6">
    <location>
        <begin position="193"/>
        <end position="402"/>
    </location>
</feature>
<dbReference type="Pfam" id="PF21948">
    <property type="entry name" value="LplA-B_cat"/>
    <property type="match status" value="1"/>
</dbReference>
<dbReference type="HOGENOM" id="CLU_022986_2_1_1"/>
<sequence length="546" mass="62603">MFKRYFTKRLVRSISSRTGIANDPFQNASKRSIQETLETDPNLEGFLANDSWSQTQNAEQEDDPFDFSDLPQLRNIPSYLENIEPGQVYSKDQLPSPRKDQPPESIDPPNYNGIESTGQSQSQLQEMIRDYIDYDLFQEFLTFMHYGDYHTQPKPTMSLTDFLKSPTPAVVFSKFTNPHINLALEMFIYDTMPLPHQRLLFYKNNSCIVIGKNQNPYKEVNLKYANTTQTPILRRYSGGGTVVHDQGNLNFSFMSTKKDFHRTAFTSNIISRVNELIFKEYPMGFNVDVDKIEWKSKFVGLPKFRLSTNGKGDIVSEKDSYKISGSAFKLSKGKSLHHGTLLMNSDLKELGKLLRVSEARQKSIHFTGTESIRSKVKNLGIDPDLFMFESLKAFIEMHGHESHAIQLPNAFEIDGKYCHSIVVDDLDQLPQPVWNYYNELKSWDWNFGRTPKFEHTISHDDFACVLHVNRGMVTNVDLSILDESSSDSIHQIFSSLLAAIEKEPIKYQGKILSKYIQDSTISDWLKWEVDFGISYENVGCTSTPAK</sequence>
<keyword evidence="7" id="KW-0436">Ligase</keyword>
<dbReference type="KEGG" id="ppa:PAS_chr4_0691"/>
<comment type="pathway">
    <text evidence="2">Protein modification; protein lipoylation via exogenous pathway; protein N(6)-(lipoyl)lysine from lipoate: step 2/2.</text>
</comment>
<evidence type="ECO:0000256" key="5">
    <source>
        <dbReference type="SAM" id="MobiDB-lite"/>
    </source>
</evidence>
<dbReference type="FunCoup" id="C4R8M7">
    <property type="interactions" value="267"/>
</dbReference>
<evidence type="ECO:0000256" key="3">
    <source>
        <dbReference type="ARBA" id="ARBA00008242"/>
    </source>
</evidence>
<dbReference type="SUPFAM" id="SSF55681">
    <property type="entry name" value="Class II aaRS and biotin synthetases"/>
    <property type="match status" value="1"/>
</dbReference>
<dbReference type="OMA" id="HESHAIQ"/>
<dbReference type="GeneID" id="8200587"/>
<organism evidence="7 8">
    <name type="scientific">Komagataella phaffii (strain GS115 / ATCC 20864)</name>
    <name type="common">Yeast</name>
    <name type="synonym">Pichia pastoris</name>
    <dbReference type="NCBI Taxonomy" id="644223"/>
    <lineage>
        <taxon>Eukaryota</taxon>
        <taxon>Fungi</taxon>
        <taxon>Dikarya</taxon>
        <taxon>Ascomycota</taxon>
        <taxon>Saccharomycotina</taxon>
        <taxon>Pichiomycetes</taxon>
        <taxon>Pichiales</taxon>
        <taxon>Pichiaceae</taxon>
        <taxon>Komagataella</taxon>
    </lineage>
</organism>
<dbReference type="OrthoDB" id="201621at2759"/>
<proteinExistence type="inferred from homology"/>
<accession>C4R8M7</accession>
<dbReference type="Gene3D" id="3.30.930.10">
    <property type="entry name" value="Bira Bifunctional Protein, Domain 2"/>
    <property type="match status" value="1"/>
</dbReference>
<evidence type="ECO:0000256" key="1">
    <source>
        <dbReference type="ARBA" id="ARBA00003253"/>
    </source>
</evidence>
<name>C4R8M7_KOMPG</name>
<evidence type="ECO:0000259" key="6">
    <source>
        <dbReference type="PROSITE" id="PS51733"/>
    </source>
</evidence>
<protein>
    <recommendedName>
        <fullName evidence="4">Putative lipoate-protein ligase A</fullName>
    </recommendedName>
</protein>
<dbReference type="PANTHER" id="PTHR12561">
    <property type="entry name" value="LIPOATE-PROTEIN LIGASE"/>
    <property type="match status" value="1"/>
</dbReference>
<comment type="similarity">
    <text evidence="3">Belongs to the LplA family.</text>
</comment>
<dbReference type="UniPathway" id="UPA00537">
    <property type="reaction ID" value="UER00595"/>
</dbReference>
<dbReference type="RefSeq" id="XP_002494131.1">
    <property type="nucleotide sequence ID" value="XM_002494086.1"/>
</dbReference>
<dbReference type="CDD" id="cd16443">
    <property type="entry name" value="LplA"/>
    <property type="match status" value="1"/>
</dbReference>
<reference evidence="7 8" key="1">
    <citation type="journal article" date="2009" name="Nat. Biotechnol.">
        <title>Genome sequence of the recombinant protein production host Pichia pastoris.</title>
        <authorList>
            <person name="De Schutter K."/>
            <person name="Lin Y.C."/>
            <person name="Tiels P."/>
            <person name="Van Hecke A."/>
            <person name="Glinka S."/>
            <person name="Weber-Lehmann J."/>
            <person name="Rouze P."/>
            <person name="Van de Peer Y."/>
            <person name="Callewaert N."/>
        </authorList>
    </citation>
    <scope>NUCLEOTIDE SEQUENCE [LARGE SCALE GENOMIC DNA]</scope>
    <source>
        <strain evidence="8">GS115 / ATCC 20864</strain>
    </source>
</reference>
<dbReference type="SMR" id="C4R8M7"/>
<comment type="function">
    <text evidence="1">Catalyzes both the ATP-dependent activation of exogenously supplied lipoate to lipoyl-AMP and the transfer of the activated lipoyl onto the lipoyl domains of lipoate-dependent enzymes.</text>
</comment>
<dbReference type="Proteomes" id="UP000000314">
    <property type="component" value="Chromosome 4"/>
</dbReference>
<dbReference type="AlphaFoldDB" id="C4R8M7"/>
<evidence type="ECO:0000313" key="7">
    <source>
        <dbReference type="EMBL" id="CAY71952.1"/>
    </source>
</evidence>
<dbReference type="EMBL" id="FN392322">
    <property type="protein sequence ID" value="CAY71952.1"/>
    <property type="molecule type" value="Genomic_DNA"/>
</dbReference>
<evidence type="ECO:0000256" key="4">
    <source>
        <dbReference type="ARBA" id="ARBA00015925"/>
    </source>
</evidence>
<dbReference type="PANTHER" id="PTHR12561:SF3">
    <property type="entry name" value="LIPOYLTRANSFERASE 1, MITOCHONDRIAL"/>
    <property type="match status" value="1"/>
</dbReference>
<keyword evidence="8" id="KW-1185">Reference proteome</keyword>
<dbReference type="InterPro" id="IPR004562">
    <property type="entry name" value="LipoylTrfase_LipoateP_Ligase"/>
</dbReference>